<dbReference type="GeneID" id="19877978"/>
<dbReference type="RefSeq" id="XP_008073107.1">
    <property type="nucleotide sequence ID" value="XM_008074916.1"/>
</dbReference>
<gene>
    <name evidence="1" type="ORF">VCUG_00087</name>
</gene>
<dbReference type="SUPFAM" id="SSF52047">
    <property type="entry name" value="RNI-like"/>
    <property type="match status" value="1"/>
</dbReference>
<organism evidence="1 2">
    <name type="scientific">Vavraia culicis (isolate floridensis)</name>
    <name type="common">Microsporidian parasite</name>
    <dbReference type="NCBI Taxonomy" id="948595"/>
    <lineage>
        <taxon>Eukaryota</taxon>
        <taxon>Fungi</taxon>
        <taxon>Fungi incertae sedis</taxon>
        <taxon>Microsporidia</taxon>
        <taxon>Pleistophoridae</taxon>
        <taxon>Vavraia</taxon>
    </lineage>
</organism>
<dbReference type="OrthoDB" id="10529272at2759"/>
<dbReference type="VEuPathDB" id="MicrosporidiaDB:VCUG_00087"/>
<evidence type="ECO:0008006" key="3">
    <source>
        <dbReference type="Google" id="ProtNLM"/>
    </source>
</evidence>
<dbReference type="AlphaFoldDB" id="L2GYX6"/>
<evidence type="ECO:0000313" key="2">
    <source>
        <dbReference type="Proteomes" id="UP000011081"/>
    </source>
</evidence>
<sequence>MHKTRDSSDICFPDLSHVEILEISYYNGYSDFKTLLTKCVNAKRLILRNIICRLHDRTKEYTHYNFGKEPLSFEQDDLTGKVESETDKILCKQSLIAIPVFVYNWGNIFEHYRHKTLQHLSITNFWLDEQCLEQISNFVMLETLSIVSHFISAGVFSVLPPGLKEFIITPMLCFPLREFEITSCEATFNENRNVCYRALRYLRIHSYLFMNKSQFTSFPSTIELLEIIPSIIGCSDPSMSIKIRVKELVISEIDQQIKCKIEDNGTMEEYYDSLLNILSYFIDFSDIARIAIRDGNFWRFVEPRDYGNGTID</sequence>
<dbReference type="InParanoid" id="L2GYX6"/>
<dbReference type="Proteomes" id="UP000011081">
    <property type="component" value="Unassembled WGS sequence"/>
</dbReference>
<evidence type="ECO:0000313" key="1">
    <source>
        <dbReference type="EMBL" id="ELA48478.1"/>
    </source>
</evidence>
<proteinExistence type="predicted"/>
<keyword evidence="2" id="KW-1185">Reference proteome</keyword>
<protein>
    <recommendedName>
        <fullName evidence="3">F-box domain-containing protein</fullName>
    </recommendedName>
</protein>
<reference evidence="2" key="1">
    <citation type="submission" date="2011-03" db="EMBL/GenBank/DDBJ databases">
        <title>The genome sequence of Vavraia culicis strain floridensis.</title>
        <authorList>
            <consortium name="The Broad Institute Genome Sequencing Platform"/>
            <person name="Cuomo C."/>
            <person name="Becnel J."/>
            <person name="Sanscrainte N."/>
            <person name="Young S.K."/>
            <person name="Zeng Q."/>
            <person name="Gargeya S."/>
            <person name="Fitzgerald M."/>
            <person name="Haas B."/>
            <person name="Abouelleil A."/>
            <person name="Alvarado L."/>
            <person name="Arachchi H.M."/>
            <person name="Berlin A."/>
            <person name="Chapman S.B."/>
            <person name="Gearin G."/>
            <person name="Goldberg J."/>
            <person name="Griggs A."/>
            <person name="Gujja S."/>
            <person name="Hansen M."/>
            <person name="Heiman D."/>
            <person name="Howarth C."/>
            <person name="Larimer J."/>
            <person name="Lui A."/>
            <person name="MacDonald P.J.P."/>
            <person name="McCowen C."/>
            <person name="Montmayeur A."/>
            <person name="Murphy C."/>
            <person name="Neiman D."/>
            <person name="Pearson M."/>
            <person name="Priest M."/>
            <person name="Roberts A."/>
            <person name="Saif S."/>
            <person name="Shea T."/>
            <person name="Sisk P."/>
            <person name="Stolte C."/>
            <person name="Sykes S."/>
            <person name="Wortman J."/>
            <person name="Nusbaum C."/>
            <person name="Birren B."/>
        </authorList>
    </citation>
    <scope>NUCLEOTIDE SEQUENCE [LARGE SCALE GENOMIC DNA]</scope>
    <source>
        <strain evidence="2">floridensis</strain>
    </source>
</reference>
<dbReference type="OMA" id="LTECINA"/>
<accession>L2GYX6</accession>
<name>L2GYX6_VAVCU</name>
<dbReference type="HOGENOM" id="CLU_059138_0_0_1"/>
<dbReference type="EMBL" id="GL877404">
    <property type="protein sequence ID" value="ELA48478.1"/>
    <property type="molecule type" value="Genomic_DNA"/>
</dbReference>